<dbReference type="GO" id="GO:0042761">
    <property type="term" value="P:very long-chain fatty acid biosynthetic process"/>
    <property type="evidence" value="ECO:0007669"/>
    <property type="project" value="TreeGrafter"/>
</dbReference>
<gene>
    <name evidence="13" type="ORF">M422DRAFT_165435</name>
</gene>
<dbReference type="PROSITE" id="PS01188">
    <property type="entry name" value="ELO"/>
    <property type="match status" value="1"/>
</dbReference>
<evidence type="ECO:0000313" key="14">
    <source>
        <dbReference type="Proteomes" id="UP000054279"/>
    </source>
</evidence>
<dbReference type="EC" id="2.3.1.-" evidence="12"/>
<sequence>MSLTGLLQQNLSSGVPYHLIRFLPGKTPLSTWPPVVFAIAGYLLLIFGIQEYMQTRKPFEIRGLSQIHNSMLSAGSLILLALTLEEVVPMVSKHGFHYGICSPEAWTPTLETYYLVNYYIKYVELLDTVFLVLKKKPLTFLHVFHHAATAVLAFTTFLGKPSMSWFIMLLNLTVHVFMYYYYYAAAARKKIWWKKYITTMQITQFVIDGLAISYAAFHHFLATYAPFIPNNGHCTTSKPVAALGMFLLAFYLYLFLGFYGTTYIQPNSKGQKLSIIQICRTFVGI</sequence>
<dbReference type="Proteomes" id="UP000054279">
    <property type="component" value="Unassembled WGS sequence"/>
</dbReference>
<evidence type="ECO:0000256" key="4">
    <source>
        <dbReference type="ARBA" id="ARBA00022679"/>
    </source>
</evidence>
<comment type="catalytic activity">
    <reaction evidence="12">
        <text>an acyl-CoA + malonyl-CoA + H(+) = a 3-oxoacyl-CoA + CO2 + CoA</text>
        <dbReference type="Rhea" id="RHEA:50252"/>
        <dbReference type="ChEBI" id="CHEBI:15378"/>
        <dbReference type="ChEBI" id="CHEBI:16526"/>
        <dbReference type="ChEBI" id="CHEBI:57287"/>
        <dbReference type="ChEBI" id="CHEBI:57384"/>
        <dbReference type="ChEBI" id="CHEBI:58342"/>
        <dbReference type="ChEBI" id="CHEBI:90726"/>
    </reaction>
    <physiologicalReaction direction="left-to-right" evidence="12">
        <dbReference type="Rhea" id="RHEA:50253"/>
    </physiologicalReaction>
</comment>
<keyword evidence="6 12" id="KW-0276">Fatty acid metabolism</keyword>
<feature type="transmembrane region" description="Helical" evidence="12">
    <location>
        <begin position="140"/>
        <end position="159"/>
    </location>
</feature>
<dbReference type="EMBL" id="KN837108">
    <property type="protein sequence ID" value="KIJ46293.1"/>
    <property type="molecule type" value="Genomic_DNA"/>
</dbReference>
<dbReference type="PANTHER" id="PTHR11157">
    <property type="entry name" value="FATTY ACID ACYL TRANSFERASE-RELATED"/>
    <property type="match status" value="1"/>
</dbReference>
<evidence type="ECO:0000256" key="7">
    <source>
        <dbReference type="ARBA" id="ARBA00022989"/>
    </source>
</evidence>
<protein>
    <recommendedName>
        <fullName evidence="12">Elongation of fatty acids protein</fullName>
        <ecNumber evidence="12">2.3.1.-</ecNumber>
    </recommendedName>
</protein>
<dbReference type="GO" id="GO:0030148">
    <property type="term" value="P:sphingolipid biosynthetic process"/>
    <property type="evidence" value="ECO:0007669"/>
    <property type="project" value="TreeGrafter"/>
</dbReference>
<comment type="similarity">
    <text evidence="2 12">Belongs to the ELO family.</text>
</comment>
<keyword evidence="10 12" id="KW-0275">Fatty acid biosynthesis</keyword>
<dbReference type="PANTHER" id="PTHR11157:SF134">
    <property type="entry name" value="ELONGATION OF FATTY ACIDS PROTEIN 1-RELATED"/>
    <property type="match status" value="1"/>
</dbReference>
<dbReference type="GO" id="GO:0009922">
    <property type="term" value="F:fatty acid elongase activity"/>
    <property type="evidence" value="ECO:0007669"/>
    <property type="project" value="UniProtKB-EC"/>
</dbReference>
<dbReference type="Pfam" id="PF01151">
    <property type="entry name" value="ELO"/>
    <property type="match status" value="1"/>
</dbReference>
<dbReference type="GO" id="GO:0019367">
    <property type="term" value="P:fatty acid elongation, saturated fatty acid"/>
    <property type="evidence" value="ECO:0007669"/>
    <property type="project" value="TreeGrafter"/>
</dbReference>
<evidence type="ECO:0000256" key="5">
    <source>
        <dbReference type="ARBA" id="ARBA00022692"/>
    </source>
</evidence>
<organism evidence="13 14">
    <name type="scientific">Sphaerobolus stellatus (strain SS14)</name>
    <dbReference type="NCBI Taxonomy" id="990650"/>
    <lineage>
        <taxon>Eukaryota</taxon>
        <taxon>Fungi</taxon>
        <taxon>Dikarya</taxon>
        <taxon>Basidiomycota</taxon>
        <taxon>Agaricomycotina</taxon>
        <taxon>Agaricomycetes</taxon>
        <taxon>Phallomycetidae</taxon>
        <taxon>Geastrales</taxon>
        <taxon>Sphaerobolaceae</taxon>
        <taxon>Sphaerobolus</taxon>
    </lineage>
</organism>
<evidence type="ECO:0000256" key="3">
    <source>
        <dbReference type="ARBA" id="ARBA00022516"/>
    </source>
</evidence>
<evidence type="ECO:0000256" key="12">
    <source>
        <dbReference type="RuleBase" id="RU361115"/>
    </source>
</evidence>
<dbReference type="GO" id="GO:0034625">
    <property type="term" value="P:fatty acid elongation, monounsaturated fatty acid"/>
    <property type="evidence" value="ECO:0007669"/>
    <property type="project" value="TreeGrafter"/>
</dbReference>
<evidence type="ECO:0000256" key="1">
    <source>
        <dbReference type="ARBA" id="ARBA00004141"/>
    </source>
</evidence>
<comment type="subcellular location">
    <subcellularLocation>
        <location evidence="1">Membrane</location>
        <topology evidence="1">Multi-pass membrane protein</topology>
    </subcellularLocation>
</comment>
<keyword evidence="14" id="KW-1185">Reference proteome</keyword>
<name>A0A0C9UTY2_SPHS4</name>
<dbReference type="HOGENOM" id="CLU_048483_6_1_1"/>
<keyword evidence="9 12" id="KW-0472">Membrane</keyword>
<feature type="transmembrane region" description="Helical" evidence="12">
    <location>
        <begin position="31"/>
        <end position="49"/>
    </location>
</feature>
<keyword evidence="7 12" id="KW-1133">Transmembrane helix</keyword>
<evidence type="ECO:0000256" key="9">
    <source>
        <dbReference type="ARBA" id="ARBA00023136"/>
    </source>
</evidence>
<dbReference type="InterPro" id="IPR002076">
    <property type="entry name" value="ELO_fam"/>
</dbReference>
<dbReference type="InterPro" id="IPR030457">
    <property type="entry name" value="ELO_CS"/>
</dbReference>
<keyword evidence="3 12" id="KW-0444">Lipid biosynthesis</keyword>
<evidence type="ECO:0000256" key="11">
    <source>
        <dbReference type="ARBA" id="ARBA00047375"/>
    </source>
</evidence>
<evidence type="ECO:0000256" key="10">
    <source>
        <dbReference type="ARBA" id="ARBA00023160"/>
    </source>
</evidence>
<accession>A0A0C9UTY2</accession>
<keyword evidence="4 12" id="KW-0808">Transferase</keyword>
<evidence type="ECO:0000256" key="6">
    <source>
        <dbReference type="ARBA" id="ARBA00022832"/>
    </source>
</evidence>
<reference evidence="13 14" key="1">
    <citation type="submission" date="2014-06" db="EMBL/GenBank/DDBJ databases">
        <title>Evolutionary Origins and Diversification of the Mycorrhizal Mutualists.</title>
        <authorList>
            <consortium name="DOE Joint Genome Institute"/>
            <consortium name="Mycorrhizal Genomics Consortium"/>
            <person name="Kohler A."/>
            <person name="Kuo A."/>
            <person name="Nagy L.G."/>
            <person name="Floudas D."/>
            <person name="Copeland A."/>
            <person name="Barry K.W."/>
            <person name="Cichocki N."/>
            <person name="Veneault-Fourrey C."/>
            <person name="LaButti K."/>
            <person name="Lindquist E.A."/>
            <person name="Lipzen A."/>
            <person name="Lundell T."/>
            <person name="Morin E."/>
            <person name="Murat C."/>
            <person name="Riley R."/>
            <person name="Ohm R."/>
            <person name="Sun H."/>
            <person name="Tunlid A."/>
            <person name="Henrissat B."/>
            <person name="Grigoriev I.V."/>
            <person name="Hibbett D.S."/>
            <person name="Martin F."/>
        </authorList>
    </citation>
    <scope>NUCLEOTIDE SEQUENCE [LARGE SCALE GENOMIC DNA]</scope>
    <source>
        <strain evidence="13 14">SS14</strain>
    </source>
</reference>
<dbReference type="OrthoDB" id="434092at2759"/>
<evidence type="ECO:0000256" key="8">
    <source>
        <dbReference type="ARBA" id="ARBA00023098"/>
    </source>
</evidence>
<evidence type="ECO:0000256" key="2">
    <source>
        <dbReference type="ARBA" id="ARBA00007263"/>
    </source>
</evidence>
<evidence type="ECO:0000313" key="13">
    <source>
        <dbReference type="EMBL" id="KIJ46293.1"/>
    </source>
</evidence>
<dbReference type="AlphaFoldDB" id="A0A0C9UTY2"/>
<proteinExistence type="inferred from homology"/>
<feature type="transmembrane region" description="Helical" evidence="12">
    <location>
        <begin position="165"/>
        <end position="184"/>
    </location>
</feature>
<dbReference type="GO" id="GO:0005789">
    <property type="term" value="C:endoplasmic reticulum membrane"/>
    <property type="evidence" value="ECO:0007669"/>
    <property type="project" value="TreeGrafter"/>
</dbReference>
<feature type="transmembrane region" description="Helical" evidence="12">
    <location>
        <begin position="205"/>
        <end position="228"/>
    </location>
</feature>
<keyword evidence="5 12" id="KW-0812">Transmembrane</keyword>
<comment type="catalytic activity">
    <reaction evidence="11">
        <text>a very-long-chain acyl-CoA + malonyl-CoA + H(+) = a very-long-chain 3-oxoacyl-CoA + CO2 + CoA</text>
        <dbReference type="Rhea" id="RHEA:32727"/>
        <dbReference type="ChEBI" id="CHEBI:15378"/>
        <dbReference type="ChEBI" id="CHEBI:16526"/>
        <dbReference type="ChEBI" id="CHEBI:57287"/>
        <dbReference type="ChEBI" id="CHEBI:57384"/>
        <dbReference type="ChEBI" id="CHEBI:90725"/>
        <dbReference type="ChEBI" id="CHEBI:90736"/>
        <dbReference type="EC" id="2.3.1.199"/>
    </reaction>
</comment>
<keyword evidence="8 12" id="KW-0443">Lipid metabolism</keyword>
<dbReference type="GO" id="GO:0034626">
    <property type="term" value="P:fatty acid elongation, polyunsaturated fatty acid"/>
    <property type="evidence" value="ECO:0007669"/>
    <property type="project" value="TreeGrafter"/>
</dbReference>
<feature type="transmembrane region" description="Helical" evidence="12">
    <location>
        <begin position="240"/>
        <end position="264"/>
    </location>
</feature>